<dbReference type="EMBL" id="CP030759">
    <property type="protein sequence ID" value="AXA36398.1"/>
    <property type="molecule type" value="Genomic_DNA"/>
</dbReference>
<evidence type="ECO:0000259" key="4">
    <source>
        <dbReference type="SMART" id="SM01007"/>
    </source>
</evidence>
<dbReference type="InterPro" id="IPR001303">
    <property type="entry name" value="Aldolase_II/adducin_N"/>
</dbReference>
<dbReference type="PANTHER" id="PTHR22789">
    <property type="entry name" value="FUCULOSE PHOSPHATE ALDOLASE"/>
    <property type="match status" value="1"/>
</dbReference>
<gene>
    <name evidence="5" type="ORF">BRCON_1621</name>
</gene>
<dbReference type="InterPro" id="IPR050197">
    <property type="entry name" value="Aldolase_class_II_sugar_metab"/>
</dbReference>
<dbReference type="Proteomes" id="UP000262583">
    <property type="component" value="Chromosome"/>
</dbReference>
<dbReference type="KEGG" id="schv:BRCON_1621"/>
<evidence type="ECO:0000256" key="3">
    <source>
        <dbReference type="SAM" id="MobiDB-lite"/>
    </source>
</evidence>
<sequence>MQTEIGREEPYFDEGAMREALCEIGRRVWMREYVASNDGNFSVRLSSDRVLATPTMVSKGFMRPEELAIVTLDGNQVSGPRPVTSELKMHLAIYRARPDVRAVVHVHPPHATAFAITRRPLPKCVLPEVEVLLGEIPMTPYETPGTHAFAEVLLPYVRDHNAFLLTNHGAVTVGQDPYEAYYRMETLDQYCRILILAAHIGDWQQLDHEQVVSLLKIREKLGYRDRRLEEKDRPLCSPEVPPRRASLEDTGRSLEGCAGPRHKHEELIAEITRRVLARLRQG</sequence>
<protein>
    <submittedName>
        <fullName evidence="5">Ribulose-5-phosphate 4-epimerase</fullName>
    </submittedName>
</protein>
<dbReference type="Gene3D" id="3.40.225.10">
    <property type="entry name" value="Class II aldolase/adducin N-terminal domain"/>
    <property type="match status" value="1"/>
</dbReference>
<evidence type="ECO:0000313" key="6">
    <source>
        <dbReference type="Proteomes" id="UP000262583"/>
    </source>
</evidence>
<dbReference type="SMART" id="SM01007">
    <property type="entry name" value="Aldolase_II"/>
    <property type="match status" value="1"/>
</dbReference>
<dbReference type="GO" id="GO:0016832">
    <property type="term" value="F:aldehyde-lyase activity"/>
    <property type="evidence" value="ECO:0007669"/>
    <property type="project" value="TreeGrafter"/>
</dbReference>
<evidence type="ECO:0000313" key="5">
    <source>
        <dbReference type="EMBL" id="AXA36398.1"/>
    </source>
</evidence>
<dbReference type="InterPro" id="IPR036409">
    <property type="entry name" value="Aldolase_II/adducin_N_sf"/>
</dbReference>
<dbReference type="SUPFAM" id="SSF53639">
    <property type="entry name" value="AraD/HMP-PK domain-like"/>
    <property type="match status" value="1"/>
</dbReference>
<evidence type="ECO:0000256" key="2">
    <source>
        <dbReference type="ARBA" id="ARBA00023239"/>
    </source>
</evidence>
<name>A0A2Z4Y6D5_SUMC1</name>
<dbReference type="GO" id="GO:0005829">
    <property type="term" value="C:cytosol"/>
    <property type="evidence" value="ECO:0007669"/>
    <property type="project" value="TreeGrafter"/>
</dbReference>
<proteinExistence type="predicted"/>
<organism evidence="5 6">
    <name type="scientific">Sumerlaea chitinivorans</name>
    <dbReference type="NCBI Taxonomy" id="2250252"/>
    <lineage>
        <taxon>Bacteria</taxon>
        <taxon>Candidatus Sumerlaeota</taxon>
        <taxon>Candidatus Sumerlaeia</taxon>
        <taxon>Candidatus Sumerlaeales</taxon>
        <taxon>Candidatus Sumerlaeaceae</taxon>
        <taxon>Candidatus Sumerlaea</taxon>
    </lineage>
</organism>
<feature type="compositionally biased region" description="Basic and acidic residues" evidence="3">
    <location>
        <begin position="241"/>
        <end position="252"/>
    </location>
</feature>
<accession>A0A2Z4Y6D5</accession>
<feature type="region of interest" description="Disordered" evidence="3">
    <location>
        <begin position="232"/>
        <end position="258"/>
    </location>
</feature>
<feature type="domain" description="Class II aldolase/adducin N-terminal" evidence="4">
    <location>
        <begin position="19"/>
        <end position="195"/>
    </location>
</feature>
<dbReference type="GO" id="GO:0046872">
    <property type="term" value="F:metal ion binding"/>
    <property type="evidence" value="ECO:0007669"/>
    <property type="project" value="UniProtKB-KW"/>
</dbReference>
<dbReference type="AlphaFoldDB" id="A0A2Z4Y6D5"/>
<evidence type="ECO:0000256" key="1">
    <source>
        <dbReference type="ARBA" id="ARBA00022723"/>
    </source>
</evidence>
<dbReference type="Pfam" id="PF00596">
    <property type="entry name" value="Aldolase_II"/>
    <property type="match status" value="1"/>
</dbReference>
<dbReference type="GO" id="GO:0019323">
    <property type="term" value="P:pentose catabolic process"/>
    <property type="evidence" value="ECO:0007669"/>
    <property type="project" value="TreeGrafter"/>
</dbReference>
<keyword evidence="1" id="KW-0479">Metal-binding</keyword>
<reference evidence="5 6" key="1">
    <citation type="submission" date="2018-05" db="EMBL/GenBank/DDBJ databases">
        <title>A metagenomic window into the 2 km-deep terrestrial subsurface aquifer revealed taxonomically and functionally diverse microbial community comprising novel uncultured bacterial lineages.</title>
        <authorList>
            <person name="Kadnikov V.V."/>
            <person name="Mardanov A.V."/>
            <person name="Beletsky A.V."/>
            <person name="Banks D."/>
            <person name="Pimenov N.V."/>
            <person name="Frank Y.A."/>
            <person name="Karnachuk O.V."/>
            <person name="Ravin N.V."/>
        </authorList>
    </citation>
    <scope>NUCLEOTIDE SEQUENCE [LARGE SCALE GENOMIC DNA]</scope>
    <source>
        <strain evidence="5">BY</strain>
    </source>
</reference>
<keyword evidence="2" id="KW-0456">Lyase</keyword>
<dbReference type="PANTHER" id="PTHR22789:SF0">
    <property type="entry name" value="3-OXO-TETRONATE 4-PHOSPHATE DECARBOXYLASE-RELATED"/>
    <property type="match status" value="1"/>
</dbReference>